<dbReference type="Proteomes" id="UP000188181">
    <property type="component" value="Chromosome"/>
</dbReference>
<dbReference type="GO" id="GO:0003824">
    <property type="term" value="F:catalytic activity"/>
    <property type="evidence" value="ECO:0007669"/>
    <property type="project" value="InterPro"/>
</dbReference>
<dbReference type="Pfam" id="PF04055">
    <property type="entry name" value="Radical_SAM"/>
    <property type="match status" value="1"/>
</dbReference>
<keyword evidence="5" id="KW-0411">Iron-sulfur</keyword>
<evidence type="ECO:0000259" key="6">
    <source>
        <dbReference type="Pfam" id="PF04055"/>
    </source>
</evidence>
<feature type="domain" description="Radical SAM core" evidence="6">
    <location>
        <begin position="62"/>
        <end position="215"/>
    </location>
</feature>
<accession>A0A1Q2MGP7</accession>
<dbReference type="EMBL" id="CP019646">
    <property type="protein sequence ID" value="AQQ71708.1"/>
    <property type="molecule type" value="Genomic_DNA"/>
</dbReference>
<reference evidence="8" key="1">
    <citation type="submission" date="2017-02" db="EMBL/GenBank/DDBJ databases">
        <title>Comparative genomics and description of representatives of a novel lineage of planctomycetes thriving in anoxic sediments.</title>
        <authorList>
            <person name="Spring S."/>
            <person name="Bunk B."/>
            <person name="Sproer C."/>
        </authorList>
    </citation>
    <scope>NUCLEOTIDE SEQUENCE [LARGE SCALE GENOMIC DNA]</scope>
    <source>
        <strain evidence="8">SM-Chi-D1</strain>
    </source>
</reference>
<name>A0A1Q2MGP7_9BACT</name>
<dbReference type="InterPro" id="IPR007197">
    <property type="entry name" value="rSAM"/>
</dbReference>
<comment type="cofactor">
    <cofactor evidence="1">
        <name>[4Fe-4S] cluster</name>
        <dbReference type="ChEBI" id="CHEBI:49883"/>
    </cofactor>
</comment>
<evidence type="ECO:0000256" key="4">
    <source>
        <dbReference type="ARBA" id="ARBA00023004"/>
    </source>
</evidence>
<keyword evidence="8" id="KW-1185">Reference proteome</keyword>
<dbReference type="GO" id="GO:0046872">
    <property type="term" value="F:metal ion binding"/>
    <property type="evidence" value="ECO:0007669"/>
    <property type="project" value="UniProtKB-KW"/>
</dbReference>
<dbReference type="GO" id="GO:0051536">
    <property type="term" value="F:iron-sulfur cluster binding"/>
    <property type="evidence" value="ECO:0007669"/>
    <property type="project" value="UniProtKB-KW"/>
</dbReference>
<proteinExistence type="predicted"/>
<dbReference type="RefSeq" id="WP_186804678.1">
    <property type="nucleotide sequence ID" value="NZ_CP019646.1"/>
</dbReference>
<dbReference type="SFLD" id="SFLDS00029">
    <property type="entry name" value="Radical_SAM"/>
    <property type="match status" value="1"/>
</dbReference>
<keyword evidence="3" id="KW-0479">Metal-binding</keyword>
<dbReference type="KEGG" id="pbas:SMSP2_02085"/>
<evidence type="ECO:0000313" key="8">
    <source>
        <dbReference type="Proteomes" id="UP000188181"/>
    </source>
</evidence>
<evidence type="ECO:0000256" key="2">
    <source>
        <dbReference type="ARBA" id="ARBA00022691"/>
    </source>
</evidence>
<dbReference type="InterPro" id="IPR058240">
    <property type="entry name" value="rSAM_sf"/>
</dbReference>
<dbReference type="Gene3D" id="3.20.20.70">
    <property type="entry name" value="Aldolase class I"/>
    <property type="match status" value="1"/>
</dbReference>
<gene>
    <name evidence="7" type="ORF">SMSP2_02085</name>
</gene>
<organism evidence="7 8">
    <name type="scientific">Limihaloglobus sulfuriphilus</name>
    <dbReference type="NCBI Taxonomy" id="1851148"/>
    <lineage>
        <taxon>Bacteria</taxon>
        <taxon>Pseudomonadati</taxon>
        <taxon>Planctomycetota</taxon>
        <taxon>Phycisphaerae</taxon>
        <taxon>Sedimentisphaerales</taxon>
        <taxon>Sedimentisphaeraceae</taxon>
        <taxon>Limihaloglobus</taxon>
    </lineage>
</organism>
<evidence type="ECO:0000256" key="1">
    <source>
        <dbReference type="ARBA" id="ARBA00001966"/>
    </source>
</evidence>
<evidence type="ECO:0000256" key="5">
    <source>
        <dbReference type="ARBA" id="ARBA00023014"/>
    </source>
</evidence>
<dbReference type="PANTHER" id="PTHR43075:SF1">
    <property type="entry name" value="FORMATE LYASE ACTIVATING ENZYME, PUTATIVE (AFU_ORTHOLOGUE AFUA_2G15630)-RELATED"/>
    <property type="match status" value="1"/>
</dbReference>
<keyword evidence="4" id="KW-0408">Iron</keyword>
<keyword evidence="2" id="KW-0949">S-adenosyl-L-methionine</keyword>
<sequence>MQNNAAEKLLENCRICPRRCGVDRLSGQTGYCGLDGRAYFYRELLNPFEEKILSPSHQLYAAGCNMRCCYCSVGEWNVEPISAGMLSEREIIKSIDIRRRQGALNLNLLGGEPAVSIAGIIELLGKIKTMPKIVWNSNMYYLPVIWPLLEGFVDIYLADFKCYAPECCENILDAGDYCDYAESNILRAAETADVIIRHVVLPGHFDCCTRPILDWVRRRLAKVKLSLWYSYIPPSGSINCPGGYLSQDEKECITEYSQKLELNYTLM</sequence>
<dbReference type="InterPro" id="IPR040085">
    <property type="entry name" value="MJ0674-like"/>
</dbReference>
<dbReference type="InterPro" id="IPR013785">
    <property type="entry name" value="Aldolase_TIM"/>
</dbReference>
<dbReference type="STRING" id="1851148.SMSP2_02085"/>
<dbReference type="SUPFAM" id="SSF102114">
    <property type="entry name" value="Radical SAM enzymes"/>
    <property type="match status" value="1"/>
</dbReference>
<evidence type="ECO:0000256" key="3">
    <source>
        <dbReference type="ARBA" id="ARBA00022723"/>
    </source>
</evidence>
<dbReference type="AlphaFoldDB" id="A0A1Q2MGP7"/>
<evidence type="ECO:0000313" key="7">
    <source>
        <dbReference type="EMBL" id="AQQ71708.1"/>
    </source>
</evidence>
<protein>
    <submittedName>
        <fullName evidence="7">Molybdenum cofactor biosynthesis protein A</fullName>
    </submittedName>
</protein>
<dbReference type="PANTHER" id="PTHR43075">
    <property type="entry name" value="FORMATE LYASE ACTIVATING ENZYME, PUTATIVE (AFU_ORTHOLOGUE AFUA_2G15630)-RELATED"/>
    <property type="match status" value="1"/>
</dbReference>